<dbReference type="NCBIfam" id="TIGR02937">
    <property type="entry name" value="sigma70-ECF"/>
    <property type="match status" value="1"/>
</dbReference>
<keyword evidence="3" id="KW-0731">Sigma factor</keyword>
<dbReference type="InterPro" id="IPR013249">
    <property type="entry name" value="RNA_pol_sigma70_r4_t2"/>
</dbReference>
<evidence type="ECO:0000256" key="3">
    <source>
        <dbReference type="ARBA" id="ARBA00023082"/>
    </source>
</evidence>
<protein>
    <submittedName>
        <fullName evidence="6">RNA polymerase sigma-70 factor</fullName>
    </submittedName>
</protein>
<dbReference type="SMART" id="SM00421">
    <property type="entry name" value="HTH_LUXR"/>
    <property type="match status" value="1"/>
</dbReference>
<evidence type="ECO:0000256" key="1">
    <source>
        <dbReference type="ARBA" id="ARBA00010641"/>
    </source>
</evidence>
<dbReference type="GO" id="GO:0003677">
    <property type="term" value="F:DNA binding"/>
    <property type="evidence" value="ECO:0007669"/>
    <property type="project" value="InterPro"/>
</dbReference>
<dbReference type="CDD" id="cd06171">
    <property type="entry name" value="Sigma70_r4"/>
    <property type="match status" value="1"/>
</dbReference>
<proteinExistence type="inferred from homology"/>
<dbReference type="NCBIfam" id="TIGR02985">
    <property type="entry name" value="Sig70_bacteroi1"/>
    <property type="match status" value="1"/>
</dbReference>
<dbReference type="Proteomes" id="UP000290848">
    <property type="component" value="Unassembled WGS sequence"/>
</dbReference>
<dbReference type="RefSeq" id="WP_128769430.1">
    <property type="nucleotide sequence ID" value="NZ_RXOC01000006.1"/>
</dbReference>
<dbReference type="InterPro" id="IPR014284">
    <property type="entry name" value="RNA_pol_sigma-70_dom"/>
</dbReference>
<dbReference type="Gene3D" id="1.10.10.10">
    <property type="entry name" value="Winged helix-like DNA-binding domain superfamily/Winged helix DNA-binding domain"/>
    <property type="match status" value="1"/>
</dbReference>
<reference evidence="6 7" key="1">
    <citation type="submission" date="2018-12" db="EMBL/GenBank/DDBJ databases">
        <title>The Draft Genome Sequence of the Soil Bacterium Pedobacter tournemirensis R1.</title>
        <authorList>
            <person name="He J."/>
        </authorList>
    </citation>
    <scope>NUCLEOTIDE SEQUENCE [LARGE SCALE GENOMIC DNA]</scope>
    <source>
        <strain evidence="6 7">R1</strain>
    </source>
</reference>
<sequence length="209" mass="24516">MRKKVYNIQELWVQIVEESDSKAFESLFYALNPRLIKFCLFYVHKKEVAEEIVSDTFVKSWMQRGELSHVKNAETYLFIAVKNQALNYIKRFSSIHMVAIDESTVQLVDAYRPDREMEKRELIFRLDQAIESLPQQCRIIFRLVKDEGMKYKEVAEILGISPRTVHTQLFRAMKKLNAEMTPYVKSDNNPLSIHITLSALFVFVISCLL</sequence>
<dbReference type="InterPro" id="IPR007627">
    <property type="entry name" value="RNA_pol_sigma70_r2"/>
</dbReference>
<evidence type="ECO:0000256" key="4">
    <source>
        <dbReference type="ARBA" id="ARBA00023163"/>
    </source>
</evidence>
<dbReference type="GO" id="GO:0006352">
    <property type="term" value="P:DNA-templated transcription initiation"/>
    <property type="evidence" value="ECO:0007669"/>
    <property type="project" value="InterPro"/>
</dbReference>
<dbReference type="InterPro" id="IPR013324">
    <property type="entry name" value="RNA_pol_sigma_r3/r4-like"/>
</dbReference>
<dbReference type="PROSITE" id="PS00622">
    <property type="entry name" value="HTH_LUXR_1"/>
    <property type="match status" value="1"/>
</dbReference>
<evidence type="ECO:0000256" key="2">
    <source>
        <dbReference type="ARBA" id="ARBA00023015"/>
    </source>
</evidence>
<dbReference type="SUPFAM" id="SSF88946">
    <property type="entry name" value="Sigma2 domain of RNA polymerase sigma factors"/>
    <property type="match status" value="1"/>
</dbReference>
<dbReference type="InterPro" id="IPR039425">
    <property type="entry name" value="RNA_pol_sigma-70-like"/>
</dbReference>
<evidence type="ECO:0000313" key="7">
    <source>
        <dbReference type="Proteomes" id="UP000290848"/>
    </source>
</evidence>
<dbReference type="GO" id="GO:0016987">
    <property type="term" value="F:sigma factor activity"/>
    <property type="evidence" value="ECO:0007669"/>
    <property type="project" value="UniProtKB-KW"/>
</dbReference>
<evidence type="ECO:0000313" key="6">
    <source>
        <dbReference type="EMBL" id="RXF69728.1"/>
    </source>
</evidence>
<dbReference type="InterPro" id="IPR013325">
    <property type="entry name" value="RNA_pol_sigma_r2"/>
</dbReference>
<dbReference type="Pfam" id="PF08281">
    <property type="entry name" value="Sigma70_r4_2"/>
    <property type="match status" value="1"/>
</dbReference>
<dbReference type="InterPro" id="IPR000792">
    <property type="entry name" value="Tscrpt_reg_LuxR_C"/>
</dbReference>
<organism evidence="6 7">
    <name type="scientific">Arcticibacter tournemirensis</name>
    <dbReference type="NCBI Taxonomy" id="699437"/>
    <lineage>
        <taxon>Bacteria</taxon>
        <taxon>Pseudomonadati</taxon>
        <taxon>Bacteroidota</taxon>
        <taxon>Sphingobacteriia</taxon>
        <taxon>Sphingobacteriales</taxon>
        <taxon>Sphingobacteriaceae</taxon>
        <taxon>Arcticibacter</taxon>
    </lineage>
</organism>
<gene>
    <name evidence="6" type="ORF">EKH83_10775</name>
</gene>
<dbReference type="AlphaFoldDB" id="A0A4Q0M957"/>
<feature type="domain" description="HTH luxR-type" evidence="5">
    <location>
        <begin position="148"/>
        <end position="175"/>
    </location>
</feature>
<comment type="similarity">
    <text evidence="1">Belongs to the sigma-70 factor family. ECF subfamily.</text>
</comment>
<name>A0A4Q0M957_9SPHI</name>
<dbReference type="PANTHER" id="PTHR43133:SF46">
    <property type="entry name" value="RNA POLYMERASE SIGMA-70 FACTOR ECF SUBFAMILY"/>
    <property type="match status" value="1"/>
</dbReference>
<keyword evidence="2" id="KW-0805">Transcription regulation</keyword>
<evidence type="ECO:0000259" key="5">
    <source>
        <dbReference type="PROSITE" id="PS00622"/>
    </source>
</evidence>
<dbReference type="Gene3D" id="1.10.1740.10">
    <property type="match status" value="1"/>
</dbReference>
<keyword evidence="4" id="KW-0804">Transcription</keyword>
<dbReference type="SUPFAM" id="SSF88659">
    <property type="entry name" value="Sigma3 and sigma4 domains of RNA polymerase sigma factors"/>
    <property type="match status" value="1"/>
</dbReference>
<comment type="caution">
    <text evidence="6">The sequence shown here is derived from an EMBL/GenBank/DDBJ whole genome shotgun (WGS) entry which is preliminary data.</text>
</comment>
<dbReference type="EMBL" id="RXOC01000006">
    <property type="protein sequence ID" value="RXF69728.1"/>
    <property type="molecule type" value="Genomic_DNA"/>
</dbReference>
<dbReference type="InterPro" id="IPR036388">
    <property type="entry name" value="WH-like_DNA-bd_sf"/>
</dbReference>
<dbReference type="Pfam" id="PF04542">
    <property type="entry name" value="Sigma70_r2"/>
    <property type="match status" value="1"/>
</dbReference>
<dbReference type="PANTHER" id="PTHR43133">
    <property type="entry name" value="RNA POLYMERASE ECF-TYPE SIGMA FACTO"/>
    <property type="match status" value="1"/>
</dbReference>
<dbReference type="InterPro" id="IPR014327">
    <property type="entry name" value="RNA_pol_sigma70_bacteroid"/>
</dbReference>
<accession>A0A4Q0M957</accession>